<gene>
    <name evidence="3" type="ORF">GCM10017557_14490</name>
</gene>
<organism evidence="3 4">
    <name type="scientific">Streptomyces aurantiacus</name>
    <dbReference type="NCBI Taxonomy" id="47760"/>
    <lineage>
        <taxon>Bacteria</taxon>
        <taxon>Bacillati</taxon>
        <taxon>Actinomycetota</taxon>
        <taxon>Actinomycetes</taxon>
        <taxon>Kitasatosporales</taxon>
        <taxon>Streptomycetaceae</taxon>
        <taxon>Streptomyces</taxon>
        <taxon>Streptomyces aurantiacus group</taxon>
    </lineage>
</organism>
<dbReference type="AlphaFoldDB" id="A0A7G1NXY9"/>
<feature type="compositionally biased region" description="Polar residues" evidence="1">
    <location>
        <begin position="344"/>
        <end position="357"/>
    </location>
</feature>
<feature type="compositionally biased region" description="Polar residues" evidence="1">
    <location>
        <begin position="293"/>
        <end position="306"/>
    </location>
</feature>
<dbReference type="Gene3D" id="3.40.50.1460">
    <property type="match status" value="1"/>
</dbReference>
<evidence type="ECO:0000256" key="1">
    <source>
        <dbReference type="SAM" id="MobiDB-lite"/>
    </source>
</evidence>
<reference evidence="3 4" key="1">
    <citation type="journal article" date="2014" name="Int. J. Syst. Evol. Microbiol.">
        <title>Complete genome sequence of Corynebacterium casei LMG S-19264T (=DSM 44701T), isolated from a smear-ripened cheese.</title>
        <authorList>
            <consortium name="US DOE Joint Genome Institute (JGI-PGF)"/>
            <person name="Walter F."/>
            <person name="Albersmeier A."/>
            <person name="Kalinowski J."/>
            <person name="Ruckert C."/>
        </authorList>
    </citation>
    <scope>NUCLEOTIDE SEQUENCE [LARGE SCALE GENOMIC DNA]</scope>
    <source>
        <strain evidence="3 4">JCM 4677</strain>
    </source>
</reference>
<dbReference type="SUPFAM" id="SSF52129">
    <property type="entry name" value="Caspase-like"/>
    <property type="match status" value="1"/>
</dbReference>
<name>A0A7G1NXY9_9ACTN</name>
<feature type="region of interest" description="Disordered" evidence="1">
    <location>
        <begin position="276"/>
        <end position="454"/>
    </location>
</feature>
<proteinExistence type="predicted"/>
<dbReference type="REBASE" id="445165">
    <property type="entry name" value="Sgl4677ORF14490P"/>
</dbReference>
<protein>
    <recommendedName>
        <fullName evidence="2">Peptidase C14 caspase domain-containing protein</fullName>
    </recommendedName>
</protein>
<dbReference type="NCBIfam" id="NF047832">
    <property type="entry name" value="caspase_w_EACC1"/>
    <property type="match status" value="1"/>
</dbReference>
<keyword evidence="4" id="KW-1185">Reference proteome</keyword>
<dbReference type="GO" id="GO:0004197">
    <property type="term" value="F:cysteine-type endopeptidase activity"/>
    <property type="evidence" value="ECO:0007669"/>
    <property type="project" value="InterPro"/>
</dbReference>
<evidence type="ECO:0000259" key="2">
    <source>
        <dbReference type="Pfam" id="PF00656"/>
    </source>
</evidence>
<dbReference type="InterPro" id="IPR011600">
    <property type="entry name" value="Pept_C14_caspase"/>
</dbReference>
<feature type="compositionally biased region" description="Polar residues" evidence="1">
    <location>
        <begin position="395"/>
        <end position="408"/>
    </location>
</feature>
<evidence type="ECO:0000313" key="3">
    <source>
        <dbReference type="EMBL" id="BCL26590.1"/>
    </source>
</evidence>
<feature type="compositionally biased region" description="Low complexity" evidence="1">
    <location>
        <begin position="364"/>
        <end position="382"/>
    </location>
</feature>
<dbReference type="RefSeq" id="WP_430727448.1">
    <property type="nucleotide sequence ID" value="NZ_AP023440.1"/>
</dbReference>
<dbReference type="Proteomes" id="UP000516444">
    <property type="component" value="Chromosome"/>
</dbReference>
<evidence type="ECO:0000313" key="4">
    <source>
        <dbReference type="Proteomes" id="UP000516444"/>
    </source>
</evidence>
<accession>A0A7G1NXY9</accession>
<dbReference type="Pfam" id="PF00656">
    <property type="entry name" value="Peptidase_C14"/>
    <property type="match status" value="1"/>
</dbReference>
<sequence>MTLPDPHGTRAVLIGVSEYTSLHKLPAVRNNVAALREILTSSYSWNLPSRHCVTIHNPKTPEELVDPILRCVEEATDTLLVYYAGHGLKGANRGEFRLSRSTSRAGAPHTSTDYDDIREALIESTANRRIVILDCCYAASALGVMADPVDSVAEDAIVEGTYLIAASGETQAAISEDGSGFTAFTGELVRLLRDGVPDTTKKFMDLDTIFTHLRSSLRAKARPLPHRRVRNSPGGLTLAWNRQWVGWFDASHLSGEQAYRPLTSDQAAQVVASESAKALDRRPGGWPTAKTVKPSSTTSETVTPAIQQPGAWPPADTVAPPAAPEATTPAARRPGGWPTAKTVKPSSTTSETVTPAIQQPGAWPPADTVAPPAAPEATTPAARRPGGWPTAKTVKPSSTTSETVTPAIQQPGAWPPADTVAPPAAPEATTPAARRPGGWPKVKQPPQKATSPGVTSIDELWPRILEAVKERRRFAWILLSQYAEVTRFDGKKLELVFSNDASRQNYLSSGCDEVLEKVLREVFKVPWEVDVSKLDSRESLK</sequence>
<dbReference type="KEGG" id="sgm:GCM10017557_14490"/>
<dbReference type="EMBL" id="AP023440">
    <property type="protein sequence ID" value="BCL26590.1"/>
    <property type="molecule type" value="Genomic_DNA"/>
</dbReference>
<feature type="compositionally biased region" description="Low complexity" evidence="1">
    <location>
        <begin position="415"/>
        <end position="433"/>
    </location>
</feature>
<dbReference type="GO" id="GO:0006508">
    <property type="term" value="P:proteolysis"/>
    <property type="evidence" value="ECO:0007669"/>
    <property type="project" value="InterPro"/>
</dbReference>
<feature type="domain" description="Peptidase C14 caspase" evidence="2">
    <location>
        <begin position="10"/>
        <end position="219"/>
    </location>
</feature>
<dbReference type="InterPro" id="IPR029030">
    <property type="entry name" value="Caspase-like_dom_sf"/>
</dbReference>
<feature type="compositionally biased region" description="Low complexity" evidence="1">
    <location>
        <begin position="313"/>
        <end position="331"/>
    </location>
</feature>